<feature type="transmembrane region" description="Helical" evidence="2">
    <location>
        <begin position="60"/>
        <end position="80"/>
    </location>
</feature>
<dbReference type="Proteomes" id="UP000094008">
    <property type="component" value="Unassembled WGS sequence"/>
</dbReference>
<keyword evidence="2" id="KW-0472">Membrane</keyword>
<organism evidence="3 4">
    <name type="scientific">Mycolicibacterium peregrinum</name>
    <name type="common">Mycobacterium peregrinum</name>
    <dbReference type="NCBI Taxonomy" id="43304"/>
    <lineage>
        <taxon>Bacteria</taxon>
        <taxon>Bacillati</taxon>
        <taxon>Actinomycetota</taxon>
        <taxon>Actinomycetes</taxon>
        <taxon>Mycobacteriales</taxon>
        <taxon>Mycobacteriaceae</taxon>
        <taxon>Mycolicibacterium</taxon>
    </lineage>
</organism>
<keyword evidence="2" id="KW-0812">Transmembrane</keyword>
<gene>
    <name evidence="3" type="ORF">A5779_01460</name>
</gene>
<comment type="caution">
    <text evidence="3">The sequence shown here is derived from an EMBL/GenBank/DDBJ whole genome shotgun (WGS) entry which is preliminary data.</text>
</comment>
<evidence type="ECO:0000256" key="2">
    <source>
        <dbReference type="SAM" id="Phobius"/>
    </source>
</evidence>
<evidence type="ECO:0000256" key="1">
    <source>
        <dbReference type="SAM" id="MobiDB-lite"/>
    </source>
</evidence>
<evidence type="ECO:0000313" key="3">
    <source>
        <dbReference type="EMBL" id="OBB87521.1"/>
    </source>
</evidence>
<dbReference type="EMBL" id="LZSY01000121">
    <property type="protein sequence ID" value="OBB87521.1"/>
    <property type="molecule type" value="Genomic_DNA"/>
</dbReference>
<name>A0A1A0VWF0_MYCPR</name>
<accession>A0A1A0VWF0</accession>
<dbReference type="AlphaFoldDB" id="A0A1A0VWF0"/>
<feature type="transmembrane region" description="Helical" evidence="2">
    <location>
        <begin position="92"/>
        <end position="115"/>
    </location>
</feature>
<proteinExistence type="predicted"/>
<keyword evidence="2" id="KW-1133">Transmembrane helix</keyword>
<feature type="transmembrane region" description="Helical" evidence="2">
    <location>
        <begin position="121"/>
        <end position="140"/>
    </location>
</feature>
<feature type="region of interest" description="Disordered" evidence="1">
    <location>
        <begin position="1"/>
        <end position="39"/>
    </location>
</feature>
<sequence length="252" mass="26364">MVDDANVTNAVPAPPTSTPEAGEVRTEPETVASAPTPQQRVWTMPKSPVTREQADEVGRMARNAVTAIMGFIAGVARYVARTVRQLALAIDAVPPAVRVLTLMGIFTLLGIVGAIALDGTVALVCIVVVVPLCSVSLGVLGHRWYSGLGTQSAPSAAVPAVAAPVSDLQRSIEYVDKKLTLALNAFGAERQQHAMIALFQAKTAVELTLGTEQDTASHVDALLAVDDHDSRPRIRAGSAAKTLRENTSLAAS</sequence>
<evidence type="ECO:0000313" key="4">
    <source>
        <dbReference type="Proteomes" id="UP000094008"/>
    </source>
</evidence>
<reference evidence="4" key="1">
    <citation type="submission" date="2016-06" db="EMBL/GenBank/DDBJ databases">
        <authorList>
            <person name="Sutton G."/>
            <person name="Brinkac L."/>
            <person name="Sanka R."/>
            <person name="Adams M."/>
            <person name="Lau E."/>
            <person name="Mehaffy C."/>
            <person name="Tameris M."/>
            <person name="Hatherill M."/>
            <person name="Hanekom W."/>
            <person name="Mahomed H."/>
            <person name="Mcshane H."/>
        </authorList>
    </citation>
    <scope>NUCLEOTIDE SEQUENCE [LARGE SCALE GENOMIC DNA]</scope>
    <source>
        <strain evidence="4">852002-10433_SCH5171157</strain>
    </source>
</reference>
<protein>
    <submittedName>
        <fullName evidence="3">Uncharacterized protein</fullName>
    </submittedName>
</protein>